<dbReference type="GO" id="GO:0031929">
    <property type="term" value="P:TOR signaling"/>
    <property type="evidence" value="ECO:0007669"/>
    <property type="project" value="InterPro"/>
</dbReference>
<sequence length="2775" mass="295701">MRGASPPTWPVRYRAYAPLGSVLSVPDMESLDEIADEDVQGLLLVMKSPAGSHNHAAGLTGTEATAEDDRVASYTATETHTREGSLTEQHQLQPSFFASSSAYTAGASRHMSSPHDPMPLPITATLPSALLHREPGTSAASPLSQTAPLWQSPASVERGNPTVASRSLNPTSSPSTTIGSPPSTQDNRAEYQSGASPLPASPSASPAPPRLVPISDTEVLEAERHRWDSQLVQECWLHQELHGVRWDEELILQHGAAYRPRAIASRTAVSMTHSKRLCVALNVDTSIVENAEGMLGGEKDDRGDGSAAEAAGMPSMCSPEAEAWAPLFMWRSPAFILGDSSAILAQLSERLSEQYKGLAPRPLPTTCCANARPSDLIQTLSDARKDAGDAKVIFHYVARGVPPPRGGNLYLTNIGPSVTGYAGPPFSKLSLDTFRSRVGLPLVFVADCAEAGEIVNYYIRMCEEQHQQRYFTSSREYQLKSSRQVSAVEQDVPTDGQASRSDSGFDRLGSGLDIGSGDSLHRGGHFGAGGMSGASPSQSTILQDFYFIGATGSTDSGFGGGDAGSSAMRSRMSGGRDGTGRIGFGAAGGGAAGGGRAMHDGDAGALRHHPRLPSDILTSCLTTPLRMAILWFIAERPRLQALHPLILHLFPGTLTDKKTPLGQLQWYLQTITECIAWSTLSLPQYSRLFREDVYVAPLFRGYLLAERIIVGGLGGCLSVYPPVPATHSHTLWNTWDNVVERACVSLLRAVRPAPPRCASVLEFRSWLDVQVTSWKYSRPDLLTVGASDAVPTAAASPGAETQASRLPSLPDDAAVVIPPFLTEELLGLQAILDGITQQSFERPRAYLAGVWGLQPRTSTSVAAWGDTRPGTAGADDRDEPGESGRERRRGHVSLTSQRILQGRGSDGAAARVALRGIADQYSNALRSTYPLAPQQPKPATAISPSSAASALPTVAFSSSAALLNSAGGTAGAAGLVCDRNVQITATTSSRQVLTHSQYSRKQCSVAPKASAAAATHDVPKHVDSRAIIASGRYQRASRADLSGVSNATNTTFIAATAAPAVSGDAAVPPPAAHSRVVTQPSPGQLMARKREYMTNLFTSATTSGQGASFHFTPELYRPADAIDSTKSLGNLCGSSSTAAAVAASAAPPPQHTFPFMERMPSLLHALLVAAHRERATELICRLVDCGPAAVLQCAEANIYRLVLDRYWSRPDLRFLMPATLFIYCKSCYADPELIGSEKERDVAVKACAEILQCPVEVPSPTSCAGGDEAPGAWQSRVLGPYATPYGQRMMAASLLTLLALHSDDGREACHQRGVFQLCCQLLQQAREEAPLWQVAMGATATPLTAGSTTVTATAAPPIACVPSSSQKPQVSSPPPWPQQAAAPLHKAGGAPPHMAPPPVFIATTYYLTLLTLFVSLLCSWKLPTTAASTAEETEDLVMEREEGVLHGSSPAAAGDPFFRAAPPEPPSLSPPLDGTVQDVPRTSAEVLEAGLHAAAPALLHFMYSDTSILRGAAKRCLMMVLISPAPSEASRARYAELQLHRLYGLPVHMAEMNTDLRLEATRMAYTAFRWLFAQLREDIPVEEIGQYVAQWMYRWFRLAAKGKPPPAPFIFDDKGLCRGGAQQMAIRTHGSSAPSPSQLSAHSVWAPSTVSVMYRGLSVVKPSSVCHRRSDALVPATRSARAMIVSDSASGGGAGSGVLGGGLRHHTAQQDHRRLQAYLPPLSNLVRLFFEHTQDTCPYVRTYVRRVVLEEFTFLRQSWYDDYTVMDHQRRTSPSPTAEEGEYSWGGRRHHFSHQRQQRHTSDSRHSYRQSYRHSDRHSYRHSYRHGGRHYKFSGEGGAGCGGEELDASSLVADCGHPTYLPHKQLLHVREVDALGGGGTATALLERRLTGASHTPVPSDCEAGHWSDAAAAAFTGDEDVADPHPAVLRRFILRLLRIASSNSAEAVAASPTSPLRPHSHYCTGAADEVVREDSNDGDGGSDDTLQLRGRSARLLRCNDDTDVGQSGFAVGDRTSNGATTRHRGAGGNGAGSPDGDGYFAPALHADAEGGAGASGMASVLLDAEAFALHPLGTLDSTAMTTFAYGALSFLERFMLEEMDDSDPRHPMNVARENALYEYSQSVERNLRAHAQDAAASVVDRGECGGARWPAARDGEQLSRTAGSTGPLSTATRAYAPFQCIGVGDIDRAGVPAHGRRGLSATPSSSPQLSATRLGGGVGTAASPLSRVAGNVDVILFHPSEPVVVTSTTGGLLSVWSYQPVSKATADEMEGAQDSANVYNGVEDGGERSATARGACRVPLSSLRPLEVRAQYFLRDVVGRVNSAMARVAQHRYMYDRYNPHGQAPARRAGGAIAAAKVELEACRLPRTVYGAGKGVIAEAYRPDEADGLGGGGSPPGMWMERAEAANAAAALPSSYRHGHLHYYHGVGDLHFIDAAYRPLLCAVRRTGAVEMFSDFADRRQVRRVTTFDTMQLGQREEQHHCVSSYQPPTGLLYVSTQDGGVSAWDLGSEQRLAVFGQLTSTAEDTAAVLALVAHPCTLYEYVVGGYGMPVCVFDLRDGTTGAARRGVSLPSLRCHIRSGLVSPFCLRVSYSRRYPNAVVAGYAGGTVAVWDRRYTKQPCTLFGAEFDSLSVTDLTSNKACAGTAVASRMIRQLDTHPSSKRFLTLMTTPSSLQIVQPCRGDGQASLVGVDGTGSSQLLHERPLKRSTASLLHRFSLGSGGGEDANNSDGGGSSGPGAACFHDFSPVLGVGVGSTVRLYSTPHLTSDTAYLESDVS</sequence>
<dbReference type="Proteomes" id="UP000674143">
    <property type="component" value="Chromosome 20"/>
</dbReference>
<feature type="compositionally biased region" description="Low complexity" evidence="3">
    <location>
        <begin position="564"/>
        <end position="573"/>
    </location>
</feature>
<keyword evidence="2" id="KW-0677">Repeat</keyword>
<evidence type="ECO:0000256" key="3">
    <source>
        <dbReference type="SAM" id="MobiDB-lite"/>
    </source>
</evidence>
<feature type="region of interest" description="Disordered" evidence="3">
    <location>
        <begin position="861"/>
        <end position="892"/>
    </location>
</feature>
<evidence type="ECO:0000313" key="5">
    <source>
        <dbReference type="EMBL" id="KAG5480434.1"/>
    </source>
</evidence>
<dbReference type="InterPro" id="IPR036322">
    <property type="entry name" value="WD40_repeat_dom_sf"/>
</dbReference>
<feature type="compositionally biased region" description="Low complexity" evidence="3">
    <location>
        <begin position="195"/>
        <end position="204"/>
    </location>
</feature>
<feature type="region of interest" description="Disordered" evidence="3">
    <location>
        <begin position="2193"/>
        <end position="2214"/>
    </location>
</feature>
<feature type="region of interest" description="Disordered" evidence="3">
    <location>
        <begin position="2005"/>
        <end position="2033"/>
    </location>
</feature>
<feature type="region of interest" description="Disordered" evidence="3">
    <location>
        <begin position="1769"/>
        <end position="1827"/>
    </location>
</feature>
<feature type="region of interest" description="Disordered" evidence="3">
    <location>
        <begin position="152"/>
        <end position="212"/>
    </location>
</feature>
<feature type="region of interest" description="Disordered" evidence="3">
    <location>
        <begin position="1362"/>
        <end position="1390"/>
    </location>
</feature>
<feature type="region of interest" description="Disordered" evidence="3">
    <location>
        <begin position="292"/>
        <end position="313"/>
    </location>
</feature>
<feature type="region of interest" description="Disordered" evidence="3">
    <location>
        <begin position="52"/>
        <end position="93"/>
    </location>
</feature>
<evidence type="ECO:0000256" key="1">
    <source>
        <dbReference type="ARBA" id="ARBA00022574"/>
    </source>
</evidence>
<dbReference type="RefSeq" id="XP_067063765.1">
    <property type="nucleotide sequence ID" value="XM_067208125.1"/>
</dbReference>
<dbReference type="PANTHER" id="PTHR12848:SF16">
    <property type="entry name" value="REGULATORY-ASSOCIATED PROTEIN OF MTOR"/>
    <property type="match status" value="1"/>
</dbReference>
<evidence type="ECO:0000256" key="2">
    <source>
        <dbReference type="ARBA" id="ARBA00022737"/>
    </source>
</evidence>
<dbReference type="GO" id="GO:0030674">
    <property type="term" value="F:protein-macromolecule adaptor activity"/>
    <property type="evidence" value="ECO:0007669"/>
    <property type="project" value="TreeGrafter"/>
</dbReference>
<name>A0A836GUK1_9TRYP</name>
<dbReference type="Gene3D" id="2.130.10.10">
    <property type="entry name" value="YVTN repeat-like/Quinoprotein amine dehydrogenase"/>
    <property type="match status" value="1"/>
</dbReference>
<dbReference type="SMART" id="SM01302">
    <property type="entry name" value="Raptor_N"/>
    <property type="match status" value="1"/>
</dbReference>
<dbReference type="Pfam" id="PF14538">
    <property type="entry name" value="Raptor_N"/>
    <property type="match status" value="1"/>
</dbReference>
<feature type="domain" description="Raptor N-terminal CASPase-like" evidence="4">
    <location>
        <begin position="271"/>
        <end position="459"/>
    </location>
</feature>
<dbReference type="PANTHER" id="PTHR12848">
    <property type="entry name" value="REGULATORY-ASSOCIATED PROTEIN OF MTOR"/>
    <property type="match status" value="1"/>
</dbReference>
<accession>A0A836GUK1</accession>
<feature type="compositionally biased region" description="Basic residues" evidence="3">
    <location>
        <begin position="1787"/>
        <end position="1799"/>
    </location>
</feature>
<evidence type="ECO:0000313" key="6">
    <source>
        <dbReference type="Proteomes" id="UP000674143"/>
    </source>
</evidence>
<dbReference type="EMBL" id="JAFHLR010000020">
    <property type="protein sequence ID" value="KAG5480434.1"/>
    <property type="molecule type" value="Genomic_DNA"/>
</dbReference>
<reference evidence="5 6" key="1">
    <citation type="submission" date="2021-02" db="EMBL/GenBank/DDBJ databases">
        <title>Leishmania (Mundinia) orientalis Genome sequencing and assembly.</title>
        <authorList>
            <person name="Almutairi H."/>
            <person name="Gatherer D."/>
        </authorList>
    </citation>
    <scope>NUCLEOTIDE SEQUENCE [LARGE SCALE GENOMIC DNA]</scope>
    <source>
        <strain evidence="5">LSCM4</strain>
    </source>
</reference>
<feature type="region of interest" description="Disordered" evidence="3">
    <location>
        <begin position="559"/>
        <end position="580"/>
    </location>
</feature>
<gene>
    <name evidence="5" type="ORF">LSCM4_06201</name>
</gene>
<keyword evidence="6" id="KW-1185">Reference proteome</keyword>
<dbReference type="KEGG" id="loi:92362059"/>
<dbReference type="GO" id="GO:0010506">
    <property type="term" value="P:regulation of autophagy"/>
    <property type="evidence" value="ECO:0007669"/>
    <property type="project" value="TreeGrafter"/>
</dbReference>
<proteinExistence type="predicted"/>
<dbReference type="GO" id="GO:0009267">
    <property type="term" value="P:cellular response to starvation"/>
    <property type="evidence" value="ECO:0007669"/>
    <property type="project" value="TreeGrafter"/>
</dbReference>
<dbReference type="SUPFAM" id="SSF50978">
    <property type="entry name" value="WD40 repeat-like"/>
    <property type="match status" value="1"/>
</dbReference>
<keyword evidence="1" id="KW-0853">WD repeat</keyword>
<dbReference type="GO" id="GO:0031931">
    <property type="term" value="C:TORC1 complex"/>
    <property type="evidence" value="ECO:0007669"/>
    <property type="project" value="InterPro"/>
</dbReference>
<feature type="region of interest" description="Disordered" evidence="3">
    <location>
        <begin position="482"/>
        <end position="508"/>
    </location>
</feature>
<feature type="compositionally biased region" description="Low complexity" evidence="3">
    <location>
        <begin position="1378"/>
        <end position="1390"/>
    </location>
</feature>
<dbReference type="InterPro" id="IPR004083">
    <property type="entry name" value="Raptor"/>
</dbReference>
<dbReference type="GO" id="GO:0005737">
    <property type="term" value="C:cytoplasm"/>
    <property type="evidence" value="ECO:0007669"/>
    <property type="project" value="TreeGrafter"/>
</dbReference>
<protein>
    <recommendedName>
        <fullName evidence="4">Raptor N-terminal CASPase-like domain-containing protein</fullName>
    </recommendedName>
</protein>
<organism evidence="5 6">
    <name type="scientific">Leishmania orientalis</name>
    <dbReference type="NCBI Taxonomy" id="2249476"/>
    <lineage>
        <taxon>Eukaryota</taxon>
        <taxon>Discoba</taxon>
        <taxon>Euglenozoa</taxon>
        <taxon>Kinetoplastea</taxon>
        <taxon>Metakinetoplastina</taxon>
        <taxon>Trypanosomatida</taxon>
        <taxon>Trypanosomatidae</taxon>
        <taxon>Leishmaniinae</taxon>
        <taxon>Leishmania</taxon>
    </lineage>
</organism>
<comment type="caution">
    <text evidence="5">The sequence shown here is derived from an EMBL/GenBank/DDBJ whole genome shotgun (WGS) entry which is preliminary data.</text>
</comment>
<dbReference type="InterPro" id="IPR029347">
    <property type="entry name" value="Raptor_N"/>
</dbReference>
<feature type="compositionally biased region" description="Polar residues" evidence="3">
    <location>
        <begin position="2200"/>
        <end position="2210"/>
    </location>
</feature>
<dbReference type="GeneID" id="92362059"/>
<evidence type="ECO:0000259" key="4">
    <source>
        <dbReference type="SMART" id="SM01302"/>
    </source>
</evidence>
<feature type="compositionally biased region" description="Low complexity" evidence="3">
    <location>
        <begin position="170"/>
        <end position="184"/>
    </location>
</feature>
<dbReference type="InterPro" id="IPR015943">
    <property type="entry name" value="WD40/YVTN_repeat-like_dom_sf"/>
</dbReference>
<dbReference type="GO" id="GO:0071230">
    <property type="term" value="P:cellular response to amino acid stimulus"/>
    <property type="evidence" value="ECO:0007669"/>
    <property type="project" value="TreeGrafter"/>
</dbReference>
<dbReference type="GO" id="GO:0030307">
    <property type="term" value="P:positive regulation of cell growth"/>
    <property type="evidence" value="ECO:0007669"/>
    <property type="project" value="TreeGrafter"/>
</dbReference>